<name>A0A6M5YLA8_9BACT</name>
<dbReference type="AlphaFoldDB" id="A0A6M5YLA8"/>
<proteinExistence type="predicted"/>
<evidence type="ECO:0000313" key="3">
    <source>
        <dbReference type="EMBL" id="QJW94130.1"/>
    </source>
</evidence>
<keyword evidence="2" id="KW-0812">Transmembrane</keyword>
<feature type="region of interest" description="Disordered" evidence="1">
    <location>
        <begin position="1"/>
        <end position="22"/>
    </location>
</feature>
<dbReference type="Proteomes" id="UP000503447">
    <property type="component" value="Chromosome"/>
</dbReference>
<keyword evidence="2" id="KW-1133">Transmembrane helix</keyword>
<dbReference type="KEGG" id="ftj:FTUN_1649"/>
<protein>
    <submittedName>
        <fullName evidence="3">Uncharacterized protein</fullName>
    </submittedName>
</protein>
<evidence type="ECO:0000256" key="1">
    <source>
        <dbReference type="SAM" id="MobiDB-lite"/>
    </source>
</evidence>
<evidence type="ECO:0000313" key="4">
    <source>
        <dbReference type="Proteomes" id="UP000503447"/>
    </source>
</evidence>
<sequence length="62" mass="6667">MGVSPKPFSGSVRVPQPLNSPSPRAAHLLIFSVWIGYSFFSGFADKSRDCQPVQKTSQGRGG</sequence>
<keyword evidence="2" id="KW-0472">Membrane</keyword>
<organism evidence="3 4">
    <name type="scientific">Frigoriglobus tundricola</name>
    <dbReference type="NCBI Taxonomy" id="2774151"/>
    <lineage>
        <taxon>Bacteria</taxon>
        <taxon>Pseudomonadati</taxon>
        <taxon>Planctomycetota</taxon>
        <taxon>Planctomycetia</taxon>
        <taxon>Gemmatales</taxon>
        <taxon>Gemmataceae</taxon>
        <taxon>Frigoriglobus</taxon>
    </lineage>
</organism>
<evidence type="ECO:0000256" key="2">
    <source>
        <dbReference type="SAM" id="Phobius"/>
    </source>
</evidence>
<keyword evidence="4" id="KW-1185">Reference proteome</keyword>
<feature type="transmembrane region" description="Helical" evidence="2">
    <location>
        <begin position="25"/>
        <end position="44"/>
    </location>
</feature>
<accession>A0A6M5YLA8</accession>
<gene>
    <name evidence="3" type="ORF">FTUN_1649</name>
</gene>
<reference evidence="4" key="1">
    <citation type="submission" date="2020-05" db="EMBL/GenBank/DDBJ databases">
        <title>Frigoriglobus tundricola gen. nov., sp. nov., a psychrotolerant cellulolytic planctomycete of the family Gemmataceae with two divergent copies of 16S rRNA gene.</title>
        <authorList>
            <person name="Kulichevskaya I.S."/>
            <person name="Ivanova A.A."/>
            <person name="Naumoff D.G."/>
            <person name="Beletsky A.V."/>
            <person name="Rijpstra W.I.C."/>
            <person name="Sinninghe Damste J.S."/>
            <person name="Mardanov A.V."/>
            <person name="Ravin N.V."/>
            <person name="Dedysh S.N."/>
        </authorList>
    </citation>
    <scope>NUCLEOTIDE SEQUENCE [LARGE SCALE GENOMIC DNA]</scope>
    <source>
        <strain evidence="4">PL17</strain>
    </source>
</reference>
<dbReference type="EMBL" id="CP053452">
    <property type="protein sequence ID" value="QJW94130.1"/>
    <property type="molecule type" value="Genomic_DNA"/>
</dbReference>